<keyword evidence="8" id="KW-1185">Reference proteome</keyword>
<protein>
    <recommendedName>
        <fullName evidence="6">Probable membrane transporter protein</fullName>
    </recommendedName>
</protein>
<dbReference type="AlphaFoldDB" id="I3DJC7"/>
<evidence type="ECO:0000256" key="6">
    <source>
        <dbReference type="RuleBase" id="RU363041"/>
    </source>
</evidence>
<dbReference type="PANTHER" id="PTHR43483:SF3">
    <property type="entry name" value="MEMBRANE TRANSPORTER PROTEIN HI_0806-RELATED"/>
    <property type="match status" value="1"/>
</dbReference>
<name>I3DJC7_9PAST</name>
<reference evidence="7 8" key="1">
    <citation type="submission" date="2012-03" db="EMBL/GenBank/DDBJ databases">
        <authorList>
            <person name="Harkins D.M."/>
            <person name="Madupu R."/>
            <person name="Durkin A.S."/>
            <person name="Torralba M."/>
            <person name="Methe B."/>
            <person name="Sutton G.G."/>
            <person name="Nelson K.E."/>
        </authorList>
    </citation>
    <scope>NUCLEOTIDE SEQUENCE [LARGE SCALE GENOMIC DNA]</scope>
    <source>
        <strain evidence="7 8">CCUG 2042</strain>
    </source>
</reference>
<comment type="similarity">
    <text evidence="2 6">Belongs to the 4-toluene sulfonate uptake permease (TSUP) (TC 2.A.102) family.</text>
</comment>
<organism evidence="7 8">
    <name type="scientific">Pasteurella bettyae CCUG 2042</name>
    <dbReference type="NCBI Taxonomy" id="1095749"/>
    <lineage>
        <taxon>Bacteria</taxon>
        <taxon>Pseudomonadati</taxon>
        <taxon>Pseudomonadota</taxon>
        <taxon>Gammaproteobacteria</taxon>
        <taxon>Pasteurellales</taxon>
        <taxon>Pasteurellaceae</taxon>
        <taxon>Pasteurella</taxon>
    </lineage>
</organism>
<evidence type="ECO:0000313" key="8">
    <source>
        <dbReference type="Proteomes" id="UP000006457"/>
    </source>
</evidence>
<dbReference type="RefSeq" id="WP_005758423.1">
    <property type="nucleotide sequence ID" value="NZ_AJSX01000004.1"/>
</dbReference>
<dbReference type="InterPro" id="IPR002781">
    <property type="entry name" value="TM_pro_TauE-like"/>
</dbReference>
<feature type="transmembrane region" description="Helical" evidence="6">
    <location>
        <begin position="6"/>
        <end position="38"/>
    </location>
</feature>
<sequence>MLTFFIITLLVGTIVGFLAGIFGIGGGLVIVPTLLYLLPMVGVPDEKLMATALGTSFATIIFTSLSSAYRHNKMGNVVWETVKYLAPSAVIAIFISGLFIGKLPKDISSKLFALLVVYLAIKMVLSIRQKKSENTAITPLTPQKTILGGIGIGIASSTAGIGGGSFIVPFLNSHGIEMKKAIGSSSFCGAFLGCAGMFSFMIGGWATEGMPNWSLGYIYLPAVLGIMVTSFFTSKLGAEVANKLPVTKLKTYFAIFLILMAIKMILG</sequence>
<gene>
    <name evidence="7" type="ORF">HMPREF1052_1149</name>
</gene>
<accession>I3DJC7</accession>
<comment type="subcellular location">
    <subcellularLocation>
        <location evidence="6">Cell membrane</location>
        <topology evidence="6">Multi-pass membrane protein</topology>
    </subcellularLocation>
    <subcellularLocation>
        <location evidence="1">Membrane</location>
        <topology evidence="1">Multi-pass membrane protein</topology>
    </subcellularLocation>
</comment>
<evidence type="ECO:0000313" key="7">
    <source>
        <dbReference type="EMBL" id="EIJ71820.1"/>
    </source>
</evidence>
<evidence type="ECO:0000256" key="2">
    <source>
        <dbReference type="ARBA" id="ARBA00009142"/>
    </source>
</evidence>
<proteinExistence type="inferred from homology"/>
<evidence type="ECO:0000256" key="1">
    <source>
        <dbReference type="ARBA" id="ARBA00004141"/>
    </source>
</evidence>
<feature type="transmembrane region" description="Helical" evidence="6">
    <location>
        <begin position="50"/>
        <end position="69"/>
    </location>
</feature>
<dbReference type="Proteomes" id="UP000006457">
    <property type="component" value="Unassembled WGS sequence"/>
</dbReference>
<feature type="transmembrane region" description="Helical" evidence="6">
    <location>
        <begin position="81"/>
        <end position="99"/>
    </location>
</feature>
<dbReference type="GO" id="GO:0005886">
    <property type="term" value="C:plasma membrane"/>
    <property type="evidence" value="ECO:0007669"/>
    <property type="project" value="UniProtKB-SubCell"/>
</dbReference>
<evidence type="ECO:0000256" key="4">
    <source>
        <dbReference type="ARBA" id="ARBA00022989"/>
    </source>
</evidence>
<comment type="caution">
    <text evidence="7">The sequence shown here is derived from an EMBL/GenBank/DDBJ whole genome shotgun (WGS) entry which is preliminary data.</text>
</comment>
<dbReference type="OrthoDB" id="457670at2"/>
<dbReference type="EMBL" id="AJSX01000004">
    <property type="protein sequence ID" value="EIJ71820.1"/>
    <property type="molecule type" value="Genomic_DNA"/>
</dbReference>
<dbReference type="PATRIC" id="fig|1095749.3.peg.164"/>
<keyword evidence="6" id="KW-1003">Cell membrane</keyword>
<evidence type="ECO:0000256" key="3">
    <source>
        <dbReference type="ARBA" id="ARBA00022692"/>
    </source>
</evidence>
<dbReference type="Pfam" id="PF01925">
    <property type="entry name" value="TauE"/>
    <property type="match status" value="1"/>
</dbReference>
<feature type="transmembrane region" description="Helical" evidence="6">
    <location>
        <begin position="249"/>
        <end position="266"/>
    </location>
</feature>
<keyword evidence="3 6" id="KW-0812">Transmembrane</keyword>
<keyword evidence="4 6" id="KW-1133">Transmembrane helix</keyword>
<keyword evidence="5 6" id="KW-0472">Membrane</keyword>
<dbReference type="eggNOG" id="COG0730">
    <property type="taxonomic scope" value="Bacteria"/>
</dbReference>
<evidence type="ECO:0000256" key="5">
    <source>
        <dbReference type="ARBA" id="ARBA00023136"/>
    </source>
</evidence>
<feature type="transmembrane region" description="Helical" evidence="6">
    <location>
        <begin position="218"/>
        <end position="237"/>
    </location>
</feature>
<dbReference type="PANTHER" id="PTHR43483">
    <property type="entry name" value="MEMBRANE TRANSPORTER PROTEIN HI_0806-RELATED"/>
    <property type="match status" value="1"/>
</dbReference>
<feature type="transmembrane region" description="Helical" evidence="6">
    <location>
        <begin position="111"/>
        <end position="127"/>
    </location>
</feature>
<feature type="transmembrane region" description="Helical" evidence="6">
    <location>
        <begin position="147"/>
        <end position="171"/>
    </location>
</feature>
<feature type="transmembrane region" description="Helical" evidence="6">
    <location>
        <begin position="183"/>
        <end position="206"/>
    </location>
</feature>